<dbReference type="PRINTS" id="PR00111">
    <property type="entry name" value="ABHYDROLASE"/>
</dbReference>
<dbReference type="PRINTS" id="PR00412">
    <property type="entry name" value="EPOXHYDRLASE"/>
</dbReference>
<dbReference type="InterPro" id="IPR000073">
    <property type="entry name" value="AB_hydrolase_1"/>
</dbReference>
<gene>
    <name evidence="2" type="ORF">GT020_06330</name>
</gene>
<feature type="domain" description="AB hydrolase-1" evidence="1">
    <location>
        <begin position="32"/>
        <end position="272"/>
    </location>
</feature>
<dbReference type="InterPro" id="IPR050266">
    <property type="entry name" value="AB_hydrolase_sf"/>
</dbReference>
<evidence type="ECO:0000313" key="2">
    <source>
        <dbReference type="EMBL" id="NAZ15687.1"/>
    </source>
</evidence>
<dbReference type="InterPro" id="IPR000639">
    <property type="entry name" value="Epox_hydrolase-like"/>
</dbReference>
<dbReference type="Gene3D" id="3.40.50.1820">
    <property type="entry name" value="alpha/beta hydrolase"/>
    <property type="match status" value="1"/>
</dbReference>
<dbReference type="InterPro" id="IPR029058">
    <property type="entry name" value="AB_hydrolase_fold"/>
</dbReference>
<dbReference type="PANTHER" id="PTHR43798:SF33">
    <property type="entry name" value="HYDROLASE, PUTATIVE (AFU_ORTHOLOGUE AFUA_2G14860)-RELATED"/>
    <property type="match status" value="1"/>
</dbReference>
<dbReference type="Pfam" id="PF00561">
    <property type="entry name" value="Abhydrolase_1"/>
    <property type="match status" value="1"/>
</dbReference>
<dbReference type="GO" id="GO:0047372">
    <property type="term" value="F:monoacylglycerol lipase activity"/>
    <property type="evidence" value="ECO:0007669"/>
    <property type="project" value="TreeGrafter"/>
</dbReference>
<organism evidence="2 3">
    <name type="scientific">Glutamicibacter soli</name>
    <dbReference type="NCBI Taxonomy" id="453836"/>
    <lineage>
        <taxon>Bacteria</taxon>
        <taxon>Bacillati</taxon>
        <taxon>Actinomycetota</taxon>
        <taxon>Actinomycetes</taxon>
        <taxon>Micrococcales</taxon>
        <taxon>Micrococcaceae</taxon>
        <taxon>Glutamicibacter</taxon>
    </lineage>
</organism>
<dbReference type="AlphaFoldDB" id="A0A6L9G3W4"/>
<evidence type="ECO:0000259" key="1">
    <source>
        <dbReference type="Pfam" id="PF00561"/>
    </source>
</evidence>
<dbReference type="GO" id="GO:0046464">
    <property type="term" value="P:acylglycerol catabolic process"/>
    <property type="evidence" value="ECO:0007669"/>
    <property type="project" value="TreeGrafter"/>
</dbReference>
<keyword evidence="2" id="KW-0378">Hydrolase</keyword>
<dbReference type="Proteomes" id="UP000477543">
    <property type="component" value="Unassembled WGS sequence"/>
</dbReference>
<accession>A0A6L9G3W4</accession>
<name>A0A6L9G3W4_9MICC</name>
<dbReference type="PANTHER" id="PTHR43798">
    <property type="entry name" value="MONOACYLGLYCEROL LIPASE"/>
    <property type="match status" value="1"/>
</dbReference>
<comment type="caution">
    <text evidence="2">The sequence shown here is derived from an EMBL/GenBank/DDBJ whole genome shotgun (WGS) entry which is preliminary data.</text>
</comment>
<dbReference type="EMBL" id="WYDN01000004">
    <property type="protein sequence ID" value="NAZ15687.1"/>
    <property type="molecule type" value="Genomic_DNA"/>
</dbReference>
<protein>
    <submittedName>
        <fullName evidence="2">Alpha/beta fold hydrolase</fullName>
    </submittedName>
</protein>
<evidence type="ECO:0000313" key="3">
    <source>
        <dbReference type="Proteomes" id="UP000477543"/>
    </source>
</evidence>
<proteinExistence type="predicted"/>
<dbReference type="RefSeq" id="WP_161448165.1">
    <property type="nucleotide sequence ID" value="NZ_WYDN01000004.1"/>
</dbReference>
<reference evidence="2 3" key="1">
    <citation type="submission" date="2020-01" db="EMBL/GenBank/DDBJ databases">
        <title>Glutamicibacter soli M275.</title>
        <authorList>
            <person name="Meng X."/>
        </authorList>
    </citation>
    <scope>NUCLEOTIDE SEQUENCE [LARGE SCALE GENOMIC DNA]</scope>
    <source>
        <strain evidence="2 3">M275</strain>
    </source>
</reference>
<dbReference type="GO" id="GO:0016020">
    <property type="term" value="C:membrane"/>
    <property type="evidence" value="ECO:0007669"/>
    <property type="project" value="TreeGrafter"/>
</dbReference>
<sequence length="291" mass="31813">MAPRQQLVTTHHFNGAEIRVYTHPAQQPSRGVIYAVHGFRGDHHGLARIVSHLPHYTVVVPDLPGFGSSTSMLALPHDVDGYAAVLNQLAEELRLGPSVHLLGHSFGSIVAAKLATVRSFASLFLLNPISELALESDQALLSKLASSYYEACARIPAVIGEPLLRSRLFSDAMSLVMTKSRDPEIRAYVREQHRAYFGGFHSRATLAESYRASISSTVGDYSPALGLPTLMVAGREDELGTPQTQETLRASFANAQLVMLENVGHLIHYEKALETAKAIDRFLRQLAAGRH</sequence>
<dbReference type="SUPFAM" id="SSF53474">
    <property type="entry name" value="alpha/beta-Hydrolases"/>
    <property type="match status" value="1"/>
</dbReference>